<sequence length="54" mass="6256">MFLLYIYNCITWFTDGDTPDLGSSALMGVKVRALSTAKKYKAAVKRLYQWFIIF</sequence>
<dbReference type="EMBL" id="UINC01027638">
    <property type="protein sequence ID" value="SVB07219.1"/>
    <property type="molecule type" value="Genomic_DNA"/>
</dbReference>
<evidence type="ECO:0000313" key="1">
    <source>
        <dbReference type="EMBL" id="SVB07219.1"/>
    </source>
</evidence>
<organism evidence="1">
    <name type="scientific">marine metagenome</name>
    <dbReference type="NCBI Taxonomy" id="408172"/>
    <lineage>
        <taxon>unclassified sequences</taxon>
        <taxon>metagenomes</taxon>
        <taxon>ecological metagenomes</taxon>
    </lineage>
</organism>
<accession>A0A382B0I1</accession>
<protein>
    <submittedName>
        <fullName evidence="1">Uncharacterized protein</fullName>
    </submittedName>
</protein>
<proteinExistence type="predicted"/>
<dbReference type="AlphaFoldDB" id="A0A382B0I1"/>
<reference evidence="1" key="1">
    <citation type="submission" date="2018-05" db="EMBL/GenBank/DDBJ databases">
        <authorList>
            <person name="Lanie J.A."/>
            <person name="Ng W.-L."/>
            <person name="Kazmierczak K.M."/>
            <person name="Andrzejewski T.M."/>
            <person name="Davidsen T.M."/>
            <person name="Wayne K.J."/>
            <person name="Tettelin H."/>
            <person name="Glass J.I."/>
            <person name="Rusch D."/>
            <person name="Podicherti R."/>
            <person name="Tsui H.-C.T."/>
            <person name="Winkler M.E."/>
        </authorList>
    </citation>
    <scope>NUCLEOTIDE SEQUENCE</scope>
</reference>
<gene>
    <name evidence="1" type="ORF">METZ01_LOCUS160073</name>
</gene>
<name>A0A382B0I1_9ZZZZ</name>